<dbReference type="RefSeq" id="WP_330197628.1">
    <property type="nucleotide sequence ID" value="NZ_JAZDRP010000001.1"/>
</dbReference>
<dbReference type="SUPFAM" id="SSF55486">
    <property type="entry name" value="Metalloproteases ('zincins'), catalytic domain"/>
    <property type="match status" value="1"/>
</dbReference>
<accession>A0ABU7LMZ2</accession>
<reference evidence="2 3" key="1">
    <citation type="submission" date="2024-01" db="EMBL/GenBank/DDBJ databases">
        <title>Hyphobacterium bacterium isolated from marine sediment.</title>
        <authorList>
            <person name="Zhao S."/>
        </authorList>
    </citation>
    <scope>NUCLEOTIDE SEQUENCE [LARGE SCALE GENOMIC DNA]</scope>
    <source>
        <strain evidence="3">HN65</strain>
    </source>
</reference>
<evidence type="ECO:0000313" key="2">
    <source>
        <dbReference type="EMBL" id="MEE2524964.1"/>
    </source>
</evidence>
<evidence type="ECO:0000313" key="3">
    <source>
        <dbReference type="Proteomes" id="UP001354971"/>
    </source>
</evidence>
<protein>
    <submittedName>
        <fullName evidence="2">M12 family metallo-peptidase</fullName>
    </submittedName>
</protein>
<comment type="caution">
    <text evidence="2">The sequence shown here is derived from an EMBL/GenBank/DDBJ whole genome shotgun (WGS) entry which is preliminary data.</text>
</comment>
<feature type="chain" id="PRO_5046119725" evidence="1">
    <location>
        <begin position="21"/>
        <end position="716"/>
    </location>
</feature>
<dbReference type="Pfam" id="PF13583">
    <property type="entry name" value="Reprolysin_4"/>
    <property type="match status" value="1"/>
</dbReference>
<sequence>MNRFLIAGAAMALLPSMALADDMFRGVQTLAADGGSSNVLFDNLDPDVMRMSVGDRVTLNFGRGYEAELDRIGTQEMGAQVWVGRIADHSINNRVIITQTNGFTFGEIMAPDATYWIYPGRNGHEIMRIPDDAIALEAANDGLTPPIVSVETVIDTAIAQGRLESVGESHVAVGANGTMDVAVFYSDSFVTRWGLATGGRIQFLMAILDQALIDSDTGLRARLVHTGPVSVTTETADLAQTLYNLTGLAPSGESVTQDLGALRTARTTFGADLTAIVMRSQTGQDSCGVAWIIGGSDDDISPTADDHLGYSVSADWIRDTDTPSGGFTFCGNNTFAHEVGHNMGFAHNVENASSGIGMGVRDFAHGHRVDGEFRTIMSYASSTGESRVNYFSNPDINLCPGGAACGIAAAGDFSIGGIDSPMTDDPADNARAAREESFNIASFRPETPGIVSAVLPITRTVQTGSTATAFASIINPAGNGTATGCGLRLPGATGAQFSYQTTTPANALSGTANTAVDIASGGTQNYVFSVTSAADFDDNVNTPGGFSSGNNETELFIEAFCTNRRSAEYTLGLNSLIFRSTAAAPTDIIALAATLPAAPGYVVVPTTGGMTGVFSVAISNVGVTGDVTVSVDTGSQTLAITTITMCQTDPGTGACTDALETTKTLNVPASGTATFGIFVAGNGSAIANDPANNRVFVRFAVGGQPVGATSVAVRTE</sequence>
<dbReference type="Proteomes" id="UP001354971">
    <property type="component" value="Unassembled WGS sequence"/>
</dbReference>
<dbReference type="EMBL" id="JAZDRP010000001">
    <property type="protein sequence ID" value="MEE2524964.1"/>
    <property type="molecule type" value="Genomic_DNA"/>
</dbReference>
<evidence type="ECO:0000256" key="1">
    <source>
        <dbReference type="SAM" id="SignalP"/>
    </source>
</evidence>
<dbReference type="Gene3D" id="3.40.390.10">
    <property type="entry name" value="Collagenase (Catalytic Domain)"/>
    <property type="match status" value="1"/>
</dbReference>
<dbReference type="InterPro" id="IPR024079">
    <property type="entry name" value="MetalloPept_cat_dom_sf"/>
</dbReference>
<proteinExistence type="predicted"/>
<feature type="signal peptide" evidence="1">
    <location>
        <begin position="1"/>
        <end position="20"/>
    </location>
</feature>
<keyword evidence="3" id="KW-1185">Reference proteome</keyword>
<organism evidence="2 3">
    <name type="scientific">Hyphobacterium lacteum</name>
    <dbReference type="NCBI Taxonomy" id="3116575"/>
    <lineage>
        <taxon>Bacteria</taxon>
        <taxon>Pseudomonadati</taxon>
        <taxon>Pseudomonadota</taxon>
        <taxon>Alphaproteobacteria</taxon>
        <taxon>Maricaulales</taxon>
        <taxon>Maricaulaceae</taxon>
        <taxon>Hyphobacterium</taxon>
    </lineage>
</organism>
<gene>
    <name evidence="2" type="ORF">V0U79_01185</name>
</gene>
<keyword evidence="1" id="KW-0732">Signal</keyword>
<name>A0ABU7LMZ2_9PROT</name>